<dbReference type="Proteomes" id="UP000053732">
    <property type="component" value="Unassembled WGS sequence"/>
</dbReference>
<protein>
    <submittedName>
        <fullName evidence="1">Str. FM013</fullName>
    </submittedName>
</protein>
<proteinExistence type="predicted"/>
<evidence type="ECO:0000313" key="1">
    <source>
        <dbReference type="EMBL" id="CRL21169.1"/>
    </source>
</evidence>
<accession>A0A0G4P4E0</accession>
<name>A0A0G4P4E0_PENC3</name>
<reference evidence="1 2" key="1">
    <citation type="journal article" date="2014" name="Nat. Commun.">
        <title>Multiple recent horizontal transfers of a large genomic region in cheese making fungi.</title>
        <authorList>
            <person name="Cheeseman K."/>
            <person name="Ropars J."/>
            <person name="Renault P."/>
            <person name="Dupont J."/>
            <person name="Gouzy J."/>
            <person name="Branca A."/>
            <person name="Abraham A.L."/>
            <person name="Ceppi M."/>
            <person name="Conseiller E."/>
            <person name="Debuchy R."/>
            <person name="Malagnac F."/>
            <person name="Goarin A."/>
            <person name="Silar P."/>
            <person name="Lacoste S."/>
            <person name="Sallet E."/>
            <person name="Bensimon A."/>
            <person name="Giraud T."/>
            <person name="Brygoo Y."/>
        </authorList>
    </citation>
    <scope>NUCLEOTIDE SEQUENCE [LARGE SCALE GENOMIC DNA]</scope>
    <source>
        <strain evidence="2">FM 013</strain>
    </source>
</reference>
<keyword evidence="2" id="KW-1185">Reference proteome</keyword>
<gene>
    <name evidence="1" type="ORF">PCAMFM013_S005g000333</name>
</gene>
<sequence>MDFIVALPTTPEGSDALLTMADKFSKQNGFVMGKTTWEGADWSKSVVTFWMTAVINQKYRPLT</sequence>
<evidence type="ECO:0000313" key="2">
    <source>
        <dbReference type="Proteomes" id="UP000053732"/>
    </source>
</evidence>
<dbReference type="EMBL" id="HG793138">
    <property type="protein sequence ID" value="CRL21169.1"/>
    <property type="molecule type" value="Genomic_DNA"/>
</dbReference>
<dbReference type="AlphaFoldDB" id="A0A0G4P4E0"/>
<organism evidence="1 2">
    <name type="scientific">Penicillium camemberti (strain FM 013)</name>
    <dbReference type="NCBI Taxonomy" id="1429867"/>
    <lineage>
        <taxon>Eukaryota</taxon>
        <taxon>Fungi</taxon>
        <taxon>Dikarya</taxon>
        <taxon>Ascomycota</taxon>
        <taxon>Pezizomycotina</taxon>
        <taxon>Eurotiomycetes</taxon>
        <taxon>Eurotiomycetidae</taxon>
        <taxon>Eurotiales</taxon>
        <taxon>Aspergillaceae</taxon>
        <taxon>Penicillium</taxon>
    </lineage>
</organism>